<comment type="caution">
    <text evidence="1">The sequence shown here is derived from an EMBL/GenBank/DDBJ whole genome shotgun (WGS) entry which is preliminary data.</text>
</comment>
<dbReference type="Proteomes" id="UP001153269">
    <property type="component" value="Unassembled WGS sequence"/>
</dbReference>
<evidence type="ECO:0000313" key="2">
    <source>
        <dbReference type="Proteomes" id="UP001153269"/>
    </source>
</evidence>
<organism evidence="1 2">
    <name type="scientific">Pleuronectes platessa</name>
    <name type="common">European plaice</name>
    <dbReference type="NCBI Taxonomy" id="8262"/>
    <lineage>
        <taxon>Eukaryota</taxon>
        <taxon>Metazoa</taxon>
        <taxon>Chordata</taxon>
        <taxon>Craniata</taxon>
        <taxon>Vertebrata</taxon>
        <taxon>Euteleostomi</taxon>
        <taxon>Actinopterygii</taxon>
        <taxon>Neopterygii</taxon>
        <taxon>Teleostei</taxon>
        <taxon>Neoteleostei</taxon>
        <taxon>Acanthomorphata</taxon>
        <taxon>Carangaria</taxon>
        <taxon>Pleuronectiformes</taxon>
        <taxon>Pleuronectoidei</taxon>
        <taxon>Pleuronectidae</taxon>
        <taxon>Pleuronectes</taxon>
    </lineage>
</organism>
<protein>
    <submittedName>
        <fullName evidence="1">Uncharacterized protein</fullName>
    </submittedName>
</protein>
<dbReference type="AlphaFoldDB" id="A0A9N7U4D3"/>
<reference evidence="1" key="1">
    <citation type="submission" date="2020-03" db="EMBL/GenBank/DDBJ databases">
        <authorList>
            <person name="Weist P."/>
        </authorList>
    </citation>
    <scope>NUCLEOTIDE SEQUENCE</scope>
</reference>
<gene>
    <name evidence="1" type="ORF">PLEPLA_LOCUS12326</name>
</gene>
<name>A0A9N7U4D3_PLEPL</name>
<evidence type="ECO:0000313" key="1">
    <source>
        <dbReference type="EMBL" id="CAB1424401.1"/>
    </source>
</evidence>
<sequence length="111" mass="12194">MRTPRGEDWNYSSQTRFFVHCHASLNCPPQIQNQNSWLGHILQSSEFQERLELVAPRGPQKRSCGPLGSAVEELWPLGSAVEELWPLGVSSRGAVAPGVSSRGAVAPWGQQ</sequence>
<accession>A0A9N7U4D3</accession>
<keyword evidence="2" id="KW-1185">Reference proteome</keyword>
<proteinExistence type="predicted"/>
<dbReference type="EMBL" id="CADEAL010000728">
    <property type="protein sequence ID" value="CAB1424401.1"/>
    <property type="molecule type" value="Genomic_DNA"/>
</dbReference>